<reference evidence="2" key="1">
    <citation type="submission" date="2020-07" db="EMBL/GenBank/DDBJ databases">
        <title>Multicomponent nature underlies the extraordinary mechanical properties of spider dragline silk.</title>
        <authorList>
            <person name="Kono N."/>
            <person name="Nakamura H."/>
            <person name="Mori M."/>
            <person name="Yoshida Y."/>
            <person name="Ohtoshi R."/>
            <person name="Malay A.D."/>
            <person name="Moran D.A.P."/>
            <person name="Tomita M."/>
            <person name="Numata K."/>
            <person name="Arakawa K."/>
        </authorList>
    </citation>
    <scope>NUCLEOTIDE SEQUENCE</scope>
</reference>
<dbReference type="EMBL" id="BMAO01017364">
    <property type="protein sequence ID" value="GFR15153.1"/>
    <property type="molecule type" value="Genomic_DNA"/>
</dbReference>
<dbReference type="AlphaFoldDB" id="A0A8X6H2U3"/>
<feature type="compositionally biased region" description="Polar residues" evidence="1">
    <location>
        <begin position="30"/>
        <end position="39"/>
    </location>
</feature>
<accession>A0A8X6H2U3</accession>
<protein>
    <submittedName>
        <fullName evidence="2">Uncharacterized protein</fullName>
    </submittedName>
</protein>
<organism evidence="2 3">
    <name type="scientific">Trichonephila clavata</name>
    <name type="common">Joro spider</name>
    <name type="synonym">Nephila clavata</name>
    <dbReference type="NCBI Taxonomy" id="2740835"/>
    <lineage>
        <taxon>Eukaryota</taxon>
        <taxon>Metazoa</taxon>
        <taxon>Ecdysozoa</taxon>
        <taxon>Arthropoda</taxon>
        <taxon>Chelicerata</taxon>
        <taxon>Arachnida</taxon>
        <taxon>Araneae</taxon>
        <taxon>Araneomorphae</taxon>
        <taxon>Entelegynae</taxon>
        <taxon>Araneoidea</taxon>
        <taxon>Nephilidae</taxon>
        <taxon>Trichonephila</taxon>
    </lineage>
</organism>
<gene>
    <name evidence="2" type="ORF">TNCT_284151</name>
</gene>
<keyword evidence="3" id="KW-1185">Reference proteome</keyword>
<evidence type="ECO:0000313" key="3">
    <source>
        <dbReference type="Proteomes" id="UP000887116"/>
    </source>
</evidence>
<name>A0A8X6H2U3_TRICU</name>
<dbReference type="OrthoDB" id="10563116at2759"/>
<feature type="region of interest" description="Disordered" evidence="1">
    <location>
        <begin position="1"/>
        <end position="53"/>
    </location>
</feature>
<evidence type="ECO:0000256" key="1">
    <source>
        <dbReference type="SAM" id="MobiDB-lite"/>
    </source>
</evidence>
<sequence>MTDTEDLLNLLPTPDSPLPSTPMASPFHEPSSQDGQRSAPQDPRRRRFKPYRRPPYAYRFPQNHAQVFFHTHGLAVLCLRDHGFTLTNGVVSYASDRVGANELFNSLHYLNVGTLCMTDSRSKEEFKDIQAKWSAFSPFK</sequence>
<evidence type="ECO:0000313" key="2">
    <source>
        <dbReference type="EMBL" id="GFR15153.1"/>
    </source>
</evidence>
<comment type="caution">
    <text evidence="2">The sequence shown here is derived from an EMBL/GenBank/DDBJ whole genome shotgun (WGS) entry which is preliminary data.</text>
</comment>
<dbReference type="Proteomes" id="UP000887116">
    <property type="component" value="Unassembled WGS sequence"/>
</dbReference>
<proteinExistence type="predicted"/>